<proteinExistence type="predicted"/>
<gene>
    <name evidence="2" type="primary">lptD_3</name>
    <name evidence="2" type="ORF">SPSIL_043060</name>
</gene>
<organism evidence="2 3">
    <name type="scientific">Sporomusa silvacetica DSM 10669</name>
    <dbReference type="NCBI Taxonomy" id="1123289"/>
    <lineage>
        <taxon>Bacteria</taxon>
        <taxon>Bacillati</taxon>
        <taxon>Bacillota</taxon>
        <taxon>Negativicutes</taxon>
        <taxon>Selenomonadales</taxon>
        <taxon>Sporomusaceae</taxon>
        <taxon>Sporomusa</taxon>
    </lineage>
</organism>
<keyword evidence="3" id="KW-1185">Reference proteome</keyword>
<name>A0ABZ3IRA5_9FIRM</name>
<feature type="signal peptide" evidence="1">
    <location>
        <begin position="1"/>
        <end position="26"/>
    </location>
</feature>
<evidence type="ECO:0000313" key="3">
    <source>
        <dbReference type="Proteomes" id="UP000216752"/>
    </source>
</evidence>
<reference evidence="2" key="1">
    <citation type="submission" date="2024-05" db="EMBL/GenBank/DDBJ databases">
        <title>Isolation and characterization of Sporomusa carbonis sp. nov., a carboxydotrophic hydrogenogen in the genus of Sporomusa isolated from a charcoal burning pile.</title>
        <authorList>
            <person name="Boeer T."/>
            <person name="Rosenbaum F."/>
            <person name="Eysell L."/>
            <person name="Mueller V."/>
            <person name="Daniel R."/>
            <person name="Poehlein A."/>
        </authorList>
    </citation>
    <scope>NUCLEOTIDE SEQUENCE [LARGE SCALE GENOMIC DNA]</scope>
    <source>
        <strain evidence="2">DSM 10669</strain>
    </source>
</reference>
<dbReference type="RefSeq" id="WP_094603891.1">
    <property type="nucleotide sequence ID" value="NZ_CP155573.1"/>
</dbReference>
<dbReference type="PANTHER" id="PTHR30189">
    <property type="entry name" value="LPS-ASSEMBLY PROTEIN"/>
    <property type="match status" value="1"/>
</dbReference>
<sequence>MPNNNKLILGLLAFAIVFGGTVPSQAKDTKVTNEIAAPQVPIVIEANDLSFSDETGDILAKGNVVITNVGQRLEAEQIDGNAKISEIRIKEKSRFFQKDLTLDGTGTVYNYKLKTGSMKQAKGQLEDKYIAGETISMSPSQLTINNGTATACPAKVPDYHISAEKIEIWPGDKMIAYNAKVWIGKMVIFTLPKYEQSLKPNAGNGVFPRLGYDSDDGAFIKQHLEYPLSNMVSAYANLDYYSRSNFKPSYGLIHRDKNYTFSIDQGHFTDDDSNWIKKEPEFKFSYKPQQLGNLPIHYTFSAAYGKWSDSEKTSWHQEYSLYFKHEPIKFGSSAKLNLGTGVQHVIESYDDSTRNIWKFDATLDKQWSERFSTSVGYHYAQNNNTLFEYDKTDLSRELKTGFIYKIDKMNAVGISHSYDLDNHEVADVDYSWYRNLHCWEAKITYRAERDQLRVEASTIKW</sequence>
<dbReference type="InterPro" id="IPR050218">
    <property type="entry name" value="LptD"/>
</dbReference>
<evidence type="ECO:0000313" key="2">
    <source>
        <dbReference type="EMBL" id="XFO68086.1"/>
    </source>
</evidence>
<dbReference type="Proteomes" id="UP000216752">
    <property type="component" value="Chromosome"/>
</dbReference>
<keyword evidence="1" id="KW-0732">Signal</keyword>
<accession>A0ABZ3IRA5</accession>
<feature type="chain" id="PRO_5047236365" evidence="1">
    <location>
        <begin position="27"/>
        <end position="461"/>
    </location>
</feature>
<dbReference type="EMBL" id="CP155573">
    <property type="protein sequence ID" value="XFO68086.1"/>
    <property type="molecule type" value="Genomic_DNA"/>
</dbReference>
<evidence type="ECO:0000256" key="1">
    <source>
        <dbReference type="SAM" id="SignalP"/>
    </source>
</evidence>
<protein>
    <submittedName>
        <fullName evidence="2">LPS-assembly protein LptD</fullName>
    </submittedName>
</protein>
<dbReference type="PANTHER" id="PTHR30189:SF1">
    <property type="entry name" value="LPS-ASSEMBLY PROTEIN LPTD"/>
    <property type="match status" value="1"/>
</dbReference>